<evidence type="ECO:0000313" key="2">
    <source>
        <dbReference type="EMBL" id="OVA13738.1"/>
    </source>
</evidence>
<reference evidence="2 3" key="1">
    <citation type="journal article" date="2017" name="Mol. Plant">
        <title>The Genome of Medicinal Plant Macleaya cordata Provides New Insights into Benzylisoquinoline Alkaloids Metabolism.</title>
        <authorList>
            <person name="Liu X."/>
            <person name="Liu Y."/>
            <person name="Huang P."/>
            <person name="Ma Y."/>
            <person name="Qing Z."/>
            <person name="Tang Q."/>
            <person name="Cao H."/>
            <person name="Cheng P."/>
            <person name="Zheng Y."/>
            <person name="Yuan Z."/>
            <person name="Zhou Y."/>
            <person name="Liu J."/>
            <person name="Tang Z."/>
            <person name="Zhuo Y."/>
            <person name="Zhang Y."/>
            <person name="Yu L."/>
            <person name="Huang J."/>
            <person name="Yang P."/>
            <person name="Peng Q."/>
            <person name="Zhang J."/>
            <person name="Jiang W."/>
            <person name="Zhang Z."/>
            <person name="Lin K."/>
            <person name="Ro D.K."/>
            <person name="Chen X."/>
            <person name="Xiong X."/>
            <person name="Shang Y."/>
            <person name="Huang S."/>
            <person name="Zeng J."/>
        </authorList>
    </citation>
    <scope>NUCLEOTIDE SEQUENCE [LARGE SCALE GENOMIC DNA]</scope>
    <source>
        <strain evidence="3">cv. BLH2017</strain>
        <tissue evidence="2">Root</tissue>
    </source>
</reference>
<organism evidence="2 3">
    <name type="scientific">Macleaya cordata</name>
    <name type="common">Five-seeded plume-poppy</name>
    <name type="synonym">Bocconia cordata</name>
    <dbReference type="NCBI Taxonomy" id="56857"/>
    <lineage>
        <taxon>Eukaryota</taxon>
        <taxon>Viridiplantae</taxon>
        <taxon>Streptophyta</taxon>
        <taxon>Embryophyta</taxon>
        <taxon>Tracheophyta</taxon>
        <taxon>Spermatophyta</taxon>
        <taxon>Magnoliopsida</taxon>
        <taxon>Ranunculales</taxon>
        <taxon>Papaveraceae</taxon>
        <taxon>Papaveroideae</taxon>
        <taxon>Macleaya</taxon>
    </lineage>
</organism>
<feature type="compositionally biased region" description="Polar residues" evidence="1">
    <location>
        <begin position="591"/>
        <end position="604"/>
    </location>
</feature>
<feature type="compositionally biased region" description="Polar residues" evidence="1">
    <location>
        <begin position="799"/>
        <end position="816"/>
    </location>
</feature>
<evidence type="ECO:0000313" key="3">
    <source>
        <dbReference type="Proteomes" id="UP000195402"/>
    </source>
</evidence>
<feature type="region of interest" description="Disordered" evidence="1">
    <location>
        <begin position="433"/>
        <end position="452"/>
    </location>
</feature>
<sequence length="831" mass="92018">MDVHMTASPTSVNTGLCTSTAAPHDGDKPAKVFFPQFDGRALKLHNWMQSITPDYPWKNFTPALLNRFGRTRYTDPASTLDKLRQTDSIIEYQEDQVSEETMGSGKKEDKPAISVHALTGTSAPQTMNVLSELTDIWDEASENGDHIVPYPKGGEEKPLGTFGTHSKKQWSKEDSPVKLEEQKKPGASNEFSGSELESSSQFNADGLSALEMDTWPDSPLPSAACSKEYAARNDTARLDNDPQFLGDEYVEKEHSDFLDYSWANIGTFDDLDRIFRNDDPIFGCESLGNADELWSSSADVISGPTKFPISAGSPSLGFGELRNTSEQYEIKMESVPHEDKPTGCGRMSDSNTHFLKNVEPSTDKAAGSCTFLSPAVECAGGKSKPLVEKTDTKMIGRMTPDSHSTSENSAIQNDFDSKVNGQGYLLKCPKKEVDNERKSRDLSGASPGVNQFQQFGNQLSTSSMQTFPSSVLTPQRQLGGPQSLTYLQTSHPYLSTGYGNPTNYFPVVPMLPHVTSERDKDQSALAGYRYPQVSSKHVNPLKKFPDVLSRSMTMTPQEKIEKLRRRQQMQAMLAIQEQQQQLGHQVPGTDYSDTQRCPQENQSQDTERSNIEVEENLKFSASLESNSPIEQEDSNTIAMLVDDCSVEKRVLDQLQDVIGKLDVSIRLCIRDSLFRLAQSATQRHNSNDTSSTNNFMDEHDVIIKEETEGHNRSSRIPDAEKETNPIDRTVAHLLFRRPLESPAAKPLKDGQLPESTDPMSKPKAEGFMNLPVGCPSDYSTDNQRLSNPPLMVAGPYHPSQFQNNNYISTPENTSNNEPEDGGLMGVVEASQ</sequence>
<feature type="region of interest" description="Disordered" evidence="1">
    <location>
        <begin position="144"/>
        <end position="200"/>
    </location>
</feature>
<accession>A0A200QTD7</accession>
<name>A0A200QTD7_MACCD</name>
<feature type="region of interest" description="Disordered" evidence="1">
    <location>
        <begin position="575"/>
        <end position="610"/>
    </location>
</feature>
<dbReference type="STRING" id="56857.A0A200QTD7"/>
<dbReference type="OMA" id="NQFPKEG"/>
<evidence type="ECO:0008006" key="4">
    <source>
        <dbReference type="Google" id="ProtNLM"/>
    </source>
</evidence>
<feature type="region of interest" description="Disordered" evidence="1">
    <location>
        <begin position="397"/>
        <end position="416"/>
    </location>
</feature>
<proteinExistence type="predicted"/>
<dbReference type="GO" id="GO:0007623">
    <property type="term" value="P:circadian rhythm"/>
    <property type="evidence" value="ECO:0007669"/>
    <property type="project" value="InterPro"/>
</dbReference>
<comment type="caution">
    <text evidence="2">The sequence shown here is derived from an EMBL/GenBank/DDBJ whole genome shotgun (WGS) entry which is preliminary data.</text>
</comment>
<feature type="compositionally biased region" description="Polar residues" evidence="1">
    <location>
        <begin position="189"/>
        <end position="200"/>
    </location>
</feature>
<dbReference type="PANTHER" id="PTHR33334:SF5">
    <property type="entry name" value="PROTEIN LNK2"/>
    <property type="match status" value="1"/>
</dbReference>
<gene>
    <name evidence="2" type="ORF">BVC80_577g8</name>
</gene>
<dbReference type="AlphaFoldDB" id="A0A200QTD7"/>
<dbReference type="FunCoup" id="A0A200QTD7">
    <property type="interactions" value="176"/>
</dbReference>
<feature type="region of interest" description="Disordered" evidence="1">
    <location>
        <begin position="739"/>
        <end position="759"/>
    </location>
</feature>
<dbReference type="EMBL" id="MVGT01001096">
    <property type="protein sequence ID" value="OVA13738.1"/>
    <property type="molecule type" value="Genomic_DNA"/>
</dbReference>
<protein>
    <recommendedName>
        <fullName evidence="4">Protein LNK2</fullName>
    </recommendedName>
</protein>
<dbReference type="OrthoDB" id="618331at2759"/>
<dbReference type="InterPro" id="IPR039928">
    <property type="entry name" value="LNK"/>
</dbReference>
<feature type="compositionally biased region" description="Polar residues" evidence="1">
    <location>
        <begin position="401"/>
        <end position="414"/>
    </location>
</feature>
<keyword evidence="3" id="KW-1185">Reference proteome</keyword>
<feature type="region of interest" description="Disordered" evidence="1">
    <location>
        <begin position="783"/>
        <end position="831"/>
    </location>
</feature>
<feature type="compositionally biased region" description="Basic and acidic residues" evidence="1">
    <location>
        <begin position="170"/>
        <end position="184"/>
    </location>
</feature>
<dbReference type="GO" id="GO:0006355">
    <property type="term" value="P:regulation of DNA-templated transcription"/>
    <property type="evidence" value="ECO:0007669"/>
    <property type="project" value="InterPro"/>
</dbReference>
<evidence type="ECO:0000256" key="1">
    <source>
        <dbReference type="SAM" id="MobiDB-lite"/>
    </source>
</evidence>
<dbReference type="Proteomes" id="UP000195402">
    <property type="component" value="Unassembled WGS sequence"/>
</dbReference>
<dbReference type="PANTHER" id="PTHR33334">
    <property type="entry name" value="PROTEIN LNK1"/>
    <property type="match status" value="1"/>
</dbReference>
<dbReference type="InParanoid" id="A0A200QTD7"/>